<evidence type="ECO:0000256" key="3">
    <source>
        <dbReference type="PIRSR" id="PIRSR000097-2"/>
    </source>
</evidence>
<dbReference type="STRING" id="743788.S8EC24"/>
<evidence type="ECO:0000259" key="5">
    <source>
        <dbReference type="Pfam" id="PF00248"/>
    </source>
</evidence>
<dbReference type="Proteomes" id="UP000015241">
    <property type="component" value="Unassembled WGS sequence"/>
</dbReference>
<dbReference type="OrthoDB" id="416253at2759"/>
<dbReference type="HOGENOM" id="CLU_023205_0_0_1"/>
<evidence type="ECO:0000256" key="4">
    <source>
        <dbReference type="PIRSR" id="PIRSR000097-3"/>
    </source>
</evidence>
<dbReference type="AlphaFoldDB" id="S8EC24"/>
<dbReference type="PRINTS" id="PR00069">
    <property type="entry name" value="ALDKETRDTASE"/>
</dbReference>
<protein>
    <recommendedName>
        <fullName evidence="5">NADP-dependent oxidoreductase domain-containing protein</fullName>
    </recommendedName>
</protein>
<sequence length="329" mass="37057">MSHGKVLSLSTGQAIPQIGLGTWLSKPNEVENAVEIAVRHGYRHLDLAMIYENQDEVGRALKKVIPSVVKREELFITSKLWNTSHKKELVEKELDETLRQLGTEYLDLYLIHWPVAFKASANPGKDLFPPHPTKKGWIEIDSETSLVETWQAIIELKKTGKVKAIGVSNFTVDQIQGIVDATGVWPTVNQIEAHPLLQQDELDAFCKEHNIHITAYSPLGNNMVGKPKLTEYPEVLEIAKKLDATPAQVLVAFGVHRGYSVIPKSVQKERIESNFNQVSLSEEDYQKLVALGRRDPTRFNVPFTYAPNWDINIFNDPAEQGATHKPRVK</sequence>
<feature type="domain" description="NADP-dependent oxidoreductase" evidence="5">
    <location>
        <begin position="18"/>
        <end position="291"/>
    </location>
</feature>
<dbReference type="EMBL" id="KE504135">
    <property type="protein sequence ID" value="EPT02522.1"/>
    <property type="molecule type" value="Genomic_DNA"/>
</dbReference>
<keyword evidence="1" id="KW-0560">Oxidoreductase</keyword>
<evidence type="ECO:0000256" key="2">
    <source>
        <dbReference type="PIRSR" id="PIRSR000097-1"/>
    </source>
</evidence>
<evidence type="ECO:0000313" key="7">
    <source>
        <dbReference type="EMBL" id="EPT02522.1"/>
    </source>
</evidence>
<accession>S8EC24</accession>
<dbReference type="InterPro" id="IPR036812">
    <property type="entry name" value="NAD(P)_OxRdtase_dom_sf"/>
</dbReference>
<dbReference type="PIRSF" id="PIRSF000097">
    <property type="entry name" value="AKR"/>
    <property type="match status" value="1"/>
</dbReference>
<dbReference type="InterPro" id="IPR023210">
    <property type="entry name" value="NADP_OxRdtase_dom"/>
</dbReference>
<dbReference type="InterPro" id="IPR018170">
    <property type="entry name" value="Aldo/ket_reductase_CS"/>
</dbReference>
<dbReference type="PROSITE" id="PS00062">
    <property type="entry name" value="ALDOKETO_REDUCTASE_2"/>
    <property type="match status" value="1"/>
</dbReference>
<dbReference type="SUPFAM" id="SSF51430">
    <property type="entry name" value="NAD(P)-linked oxidoreductase"/>
    <property type="match status" value="1"/>
</dbReference>
<reference evidence="7 8" key="1">
    <citation type="journal article" date="2012" name="Science">
        <title>The Paleozoic origin of enzymatic lignin decomposition reconstructed from 31 fungal genomes.</title>
        <authorList>
            <person name="Floudas D."/>
            <person name="Binder M."/>
            <person name="Riley R."/>
            <person name="Barry K."/>
            <person name="Blanchette R.A."/>
            <person name="Henrissat B."/>
            <person name="Martinez A.T."/>
            <person name="Otillar R."/>
            <person name="Spatafora J.W."/>
            <person name="Yadav J.S."/>
            <person name="Aerts A."/>
            <person name="Benoit I."/>
            <person name="Boyd A."/>
            <person name="Carlson A."/>
            <person name="Copeland A."/>
            <person name="Coutinho P.M."/>
            <person name="de Vries R.P."/>
            <person name="Ferreira P."/>
            <person name="Findley K."/>
            <person name="Foster B."/>
            <person name="Gaskell J."/>
            <person name="Glotzer D."/>
            <person name="Gorecki P."/>
            <person name="Heitman J."/>
            <person name="Hesse C."/>
            <person name="Hori C."/>
            <person name="Igarashi K."/>
            <person name="Jurgens J.A."/>
            <person name="Kallen N."/>
            <person name="Kersten P."/>
            <person name="Kohler A."/>
            <person name="Kuees U."/>
            <person name="Kumar T.K.A."/>
            <person name="Kuo A."/>
            <person name="LaButti K."/>
            <person name="Larrondo L.F."/>
            <person name="Lindquist E."/>
            <person name="Ling A."/>
            <person name="Lombard V."/>
            <person name="Lucas S."/>
            <person name="Lundell T."/>
            <person name="Martin R."/>
            <person name="McLaughlin D.J."/>
            <person name="Morgenstern I."/>
            <person name="Morin E."/>
            <person name="Murat C."/>
            <person name="Nagy L.G."/>
            <person name="Nolan M."/>
            <person name="Ohm R.A."/>
            <person name="Patyshakuliyeva A."/>
            <person name="Rokas A."/>
            <person name="Ruiz-Duenas F.J."/>
            <person name="Sabat G."/>
            <person name="Salamov A."/>
            <person name="Samejima M."/>
            <person name="Schmutz J."/>
            <person name="Slot J.C."/>
            <person name="St John F."/>
            <person name="Stenlid J."/>
            <person name="Sun H."/>
            <person name="Sun S."/>
            <person name="Syed K."/>
            <person name="Tsang A."/>
            <person name="Wiebenga A."/>
            <person name="Young D."/>
            <person name="Pisabarro A."/>
            <person name="Eastwood D.C."/>
            <person name="Martin F."/>
            <person name="Cullen D."/>
            <person name="Grigoriev I.V."/>
            <person name="Hibbett D.S."/>
        </authorList>
    </citation>
    <scope>NUCLEOTIDE SEQUENCE</scope>
    <source>
        <strain evidence="8">FP-58527</strain>
        <strain evidence="7">FP-58527 SS1</strain>
    </source>
</reference>
<dbReference type="FunCoup" id="S8EC24">
    <property type="interactions" value="400"/>
</dbReference>
<evidence type="ECO:0000313" key="6">
    <source>
        <dbReference type="EMBL" id="EPT02520.1"/>
    </source>
</evidence>
<feature type="active site" description="Proton donor" evidence="2">
    <location>
        <position position="51"/>
    </location>
</feature>
<dbReference type="eggNOG" id="KOG1577">
    <property type="taxonomic scope" value="Eukaryota"/>
</dbReference>
<proteinExistence type="predicted"/>
<keyword evidence="8" id="KW-1185">Reference proteome</keyword>
<dbReference type="EMBL" id="KE504135">
    <property type="protein sequence ID" value="EPT02520.1"/>
    <property type="molecule type" value="Genomic_DNA"/>
</dbReference>
<evidence type="ECO:0000256" key="1">
    <source>
        <dbReference type="ARBA" id="ARBA00023002"/>
    </source>
</evidence>
<dbReference type="GO" id="GO:0016616">
    <property type="term" value="F:oxidoreductase activity, acting on the CH-OH group of donors, NAD or NADP as acceptor"/>
    <property type="evidence" value="ECO:0007669"/>
    <property type="project" value="UniProtKB-ARBA"/>
</dbReference>
<dbReference type="Gene3D" id="3.20.20.100">
    <property type="entry name" value="NADP-dependent oxidoreductase domain"/>
    <property type="match status" value="1"/>
</dbReference>
<dbReference type="FunFam" id="3.20.20.100:FF:000002">
    <property type="entry name" value="2,5-diketo-D-gluconic acid reductase A"/>
    <property type="match status" value="1"/>
</dbReference>
<feature type="site" description="Lowers pKa of active site Tyr" evidence="4">
    <location>
        <position position="79"/>
    </location>
</feature>
<dbReference type="PANTHER" id="PTHR11732">
    <property type="entry name" value="ALDO/KETO REDUCTASE"/>
    <property type="match status" value="1"/>
</dbReference>
<feature type="binding site" evidence="3">
    <location>
        <position position="112"/>
    </location>
    <ligand>
        <name>substrate</name>
    </ligand>
</feature>
<gene>
    <name evidence="6" type="ORF">FOMPIDRAFT_1022858</name>
    <name evidence="7" type="ORF">FOMPIDRAFT_1160352</name>
</gene>
<reference evidence="7" key="2">
    <citation type="submission" date="2013-06" db="EMBL/GenBank/DDBJ databases">
        <authorList>
            <consortium name="DOE Joint Genome Institute"/>
            <person name="Riley R."/>
            <person name="Floudas D."/>
            <person name="Binder M."/>
            <person name="Barry K."/>
            <person name="Blanchette R.A."/>
            <person name="Henrissat B."/>
            <person name="Martinez A.T."/>
            <person name="Otillar R."/>
            <person name="Spatafora J.W."/>
            <person name="Yadav J.S."/>
            <person name="Aerts A."/>
            <person name="Benoit I."/>
            <person name="Boyd A."/>
            <person name="Carlson A."/>
            <person name="Copeland A."/>
            <person name="Coutinho P.M."/>
            <person name="De Vries R.P."/>
            <person name="Ferreira P."/>
            <person name="Findley K."/>
            <person name="Foster B."/>
            <person name="Gaskell J."/>
            <person name="Glotzer D."/>
            <person name="Gorecki P."/>
            <person name="Heitman J."/>
            <person name="Hesse C."/>
            <person name="Hori C."/>
            <person name="Igarashi K."/>
            <person name="Jurgens J.A."/>
            <person name="Kallen N."/>
            <person name="Kersten P."/>
            <person name="Kohler A."/>
            <person name="Kues U."/>
            <person name="Kumar T.K."/>
            <person name="Kuo A."/>
            <person name="LaButti K."/>
            <person name="Larrondo L.F."/>
            <person name="Lindquist E."/>
            <person name="Ling A."/>
            <person name="Lombard V."/>
            <person name="Lucas S."/>
            <person name="Lundell T."/>
            <person name="Martin R."/>
            <person name="McLaughlin D.J."/>
            <person name="Morgenstern I."/>
            <person name="Morin E."/>
            <person name="Murat C."/>
            <person name="Nagy L.G."/>
            <person name="Nolan M."/>
            <person name="Ohm R.A."/>
            <person name="Patyshakuliyeva A."/>
            <person name="Rokas A."/>
            <person name="Ruiz-Duenas F.J."/>
            <person name="Sabat G."/>
            <person name="Salamov A."/>
            <person name="Samejima M."/>
            <person name="Schmutz J."/>
            <person name="Slot J.C."/>
            <person name="St John F."/>
            <person name="Stenlid J."/>
            <person name="Sun H."/>
            <person name="Sun S."/>
            <person name="Syed K."/>
            <person name="Tsang A."/>
            <person name="Wiebenga A."/>
            <person name="Young D."/>
            <person name="Pisabarro A."/>
            <person name="Eastwood D.C."/>
            <person name="Martin F."/>
            <person name="Cullen D."/>
            <person name="Hibbett D.S."/>
            <person name="Grigoriev I.V."/>
        </authorList>
    </citation>
    <scope>NUCLEOTIDE SEQUENCE</scope>
    <source>
        <strain evidence="7">FP-58527 SS1</strain>
    </source>
</reference>
<dbReference type="Pfam" id="PF00248">
    <property type="entry name" value="Aldo_ket_red"/>
    <property type="match status" value="1"/>
</dbReference>
<name>S8EC24_FOMSC</name>
<dbReference type="InterPro" id="IPR020471">
    <property type="entry name" value="AKR"/>
</dbReference>
<evidence type="ECO:0000313" key="8">
    <source>
        <dbReference type="Proteomes" id="UP000015241"/>
    </source>
</evidence>
<organism evidence="7 8">
    <name type="scientific">Fomitopsis schrenkii</name>
    <name type="common">Brown rot fungus</name>
    <dbReference type="NCBI Taxonomy" id="2126942"/>
    <lineage>
        <taxon>Eukaryota</taxon>
        <taxon>Fungi</taxon>
        <taxon>Dikarya</taxon>
        <taxon>Basidiomycota</taxon>
        <taxon>Agaricomycotina</taxon>
        <taxon>Agaricomycetes</taxon>
        <taxon>Polyporales</taxon>
        <taxon>Fomitopsis</taxon>
    </lineage>
</organism>
<dbReference type="PROSITE" id="PS00798">
    <property type="entry name" value="ALDOKETO_REDUCTASE_1"/>
    <property type="match status" value="1"/>
</dbReference>